<evidence type="ECO:0000313" key="3">
    <source>
        <dbReference type="EMBL" id="RGP35136.1"/>
    </source>
</evidence>
<keyword evidence="1" id="KW-0560">Oxidoreductase</keyword>
<dbReference type="Gene3D" id="3.50.50.60">
    <property type="entry name" value="FAD/NAD(P)-binding domain"/>
    <property type="match status" value="1"/>
</dbReference>
<dbReference type="Proteomes" id="UP000284547">
    <property type="component" value="Unassembled WGS sequence"/>
</dbReference>
<feature type="domain" description="FAD dependent oxidoreductase" evidence="2">
    <location>
        <begin position="25"/>
        <end position="374"/>
    </location>
</feature>
<gene>
    <name evidence="3" type="ORF">D1012_21670</name>
</gene>
<sequence length="400" mass="42358">MLETIPASDLSLQDKTEISAVREPDTIVIGAGTVGAAIAYGLARQGQRVLVLDGGDTDFRAARANFGLVWVQGKGRGMPAYQRLTRQSSDLWPGFLEELSEASGGMKIDYERRGGLALTFGENGHQHRADLVAQLERERIADQGSAAGPSDLEMISRPELETLLPELRLGATVSGASFCSRDGHVNPLHLLAALHAGFLRLGGALQGNTRVETIRSESGGFVVTAGQGSWRAARVVIAAGIAGAALGRQVGLDVPIFPQRGQVLVTQRVAPVLPYPCSGLRQTADGTIMIGATKEDVGEDVSTSVRASGWLARKTVDISPDLGRLQLVRHWAGLRTLSPDGCPIYAQSPEWPGVFVVSCHSGVTLAAVHAAVLAPHIAAGALPSEFGPFHHRRFNVQAAR</sequence>
<name>A0A411YWB9_9RHOB</name>
<evidence type="ECO:0000259" key="2">
    <source>
        <dbReference type="Pfam" id="PF01266"/>
    </source>
</evidence>
<keyword evidence="4" id="KW-1185">Reference proteome</keyword>
<dbReference type="Gene3D" id="3.30.9.10">
    <property type="entry name" value="D-Amino Acid Oxidase, subunit A, domain 2"/>
    <property type="match status" value="1"/>
</dbReference>
<dbReference type="OrthoDB" id="6949587at2"/>
<comment type="caution">
    <text evidence="3">The sequence shown here is derived from an EMBL/GenBank/DDBJ whole genome shotgun (WGS) entry which is preliminary data.</text>
</comment>
<organism evidence="3 4">
    <name type="scientific">Pseudotabrizicola alkalilacus</name>
    <dbReference type="NCBI Taxonomy" id="2305252"/>
    <lineage>
        <taxon>Bacteria</taxon>
        <taxon>Pseudomonadati</taxon>
        <taxon>Pseudomonadota</taxon>
        <taxon>Alphaproteobacteria</taxon>
        <taxon>Rhodobacterales</taxon>
        <taxon>Paracoccaceae</taxon>
        <taxon>Pseudotabrizicola</taxon>
    </lineage>
</organism>
<dbReference type="SUPFAM" id="SSF54373">
    <property type="entry name" value="FAD-linked reductases, C-terminal domain"/>
    <property type="match status" value="1"/>
</dbReference>
<dbReference type="GO" id="GO:0016491">
    <property type="term" value="F:oxidoreductase activity"/>
    <property type="evidence" value="ECO:0007669"/>
    <property type="project" value="UniProtKB-KW"/>
</dbReference>
<dbReference type="InterPro" id="IPR006076">
    <property type="entry name" value="FAD-dep_OxRdtase"/>
</dbReference>
<dbReference type="InterPro" id="IPR036188">
    <property type="entry name" value="FAD/NAD-bd_sf"/>
</dbReference>
<dbReference type="SUPFAM" id="SSF51905">
    <property type="entry name" value="FAD/NAD(P)-binding domain"/>
    <property type="match status" value="1"/>
</dbReference>
<reference evidence="3 4" key="1">
    <citation type="submission" date="2018-08" db="EMBL/GenBank/DDBJ databases">
        <title>Flavobacterium tibetense sp. nov., isolated from a wetland YonghuCo on Tibetan Plateau.</title>
        <authorList>
            <person name="Phurbu D."/>
            <person name="Lu H."/>
            <person name="Xing P."/>
        </authorList>
    </citation>
    <scope>NUCLEOTIDE SEQUENCE [LARGE SCALE GENOMIC DNA]</scope>
    <source>
        <strain evidence="3 4">DJC</strain>
    </source>
</reference>
<dbReference type="EMBL" id="QWEY01000023">
    <property type="protein sequence ID" value="RGP35136.1"/>
    <property type="molecule type" value="Genomic_DNA"/>
</dbReference>
<proteinExistence type="predicted"/>
<dbReference type="Pfam" id="PF01266">
    <property type="entry name" value="DAO"/>
    <property type="match status" value="1"/>
</dbReference>
<dbReference type="AlphaFoldDB" id="A0A411YWB9"/>
<dbReference type="PANTHER" id="PTHR13847">
    <property type="entry name" value="SARCOSINE DEHYDROGENASE-RELATED"/>
    <property type="match status" value="1"/>
</dbReference>
<dbReference type="PANTHER" id="PTHR13847:SF287">
    <property type="entry name" value="FAD-DEPENDENT OXIDOREDUCTASE DOMAIN-CONTAINING PROTEIN 1"/>
    <property type="match status" value="1"/>
</dbReference>
<evidence type="ECO:0000313" key="4">
    <source>
        <dbReference type="Proteomes" id="UP000284547"/>
    </source>
</evidence>
<dbReference type="GO" id="GO:0005737">
    <property type="term" value="C:cytoplasm"/>
    <property type="evidence" value="ECO:0007669"/>
    <property type="project" value="TreeGrafter"/>
</dbReference>
<protein>
    <submittedName>
        <fullName evidence="3">FAD-binding oxidoreductase</fullName>
    </submittedName>
</protein>
<evidence type="ECO:0000256" key="1">
    <source>
        <dbReference type="ARBA" id="ARBA00023002"/>
    </source>
</evidence>
<accession>A0A411YWB9</accession>